<dbReference type="PROSITE" id="PS50089">
    <property type="entry name" value="ZF_RING_2"/>
    <property type="match status" value="1"/>
</dbReference>
<keyword evidence="1" id="KW-0863">Zinc-finger</keyword>
<dbReference type="Gene3D" id="3.30.40.10">
    <property type="entry name" value="Zinc/RING finger domain, C3HC4 (zinc finger)"/>
    <property type="match status" value="1"/>
</dbReference>
<feature type="chain" id="PRO_5047207968" description="RING-type domain-containing protein" evidence="3">
    <location>
        <begin position="18"/>
        <end position="315"/>
    </location>
</feature>
<evidence type="ECO:0000256" key="1">
    <source>
        <dbReference type="PROSITE-ProRule" id="PRU00175"/>
    </source>
</evidence>
<feature type="region of interest" description="Disordered" evidence="2">
    <location>
        <begin position="52"/>
        <end position="93"/>
    </location>
</feature>
<evidence type="ECO:0000256" key="2">
    <source>
        <dbReference type="SAM" id="MobiDB-lite"/>
    </source>
</evidence>
<comment type="caution">
    <text evidence="5">The sequence shown here is derived from an EMBL/GenBank/DDBJ whole genome shotgun (WGS) entry which is preliminary data.</text>
</comment>
<dbReference type="PANTHER" id="PTHR22996:SF0">
    <property type="entry name" value="RE60872P-RELATED"/>
    <property type="match status" value="1"/>
</dbReference>
<evidence type="ECO:0000313" key="6">
    <source>
        <dbReference type="Proteomes" id="UP001447188"/>
    </source>
</evidence>
<dbReference type="PANTHER" id="PTHR22996">
    <property type="entry name" value="MAHOGUNIN"/>
    <property type="match status" value="1"/>
</dbReference>
<feature type="domain" description="RING-type" evidence="4">
    <location>
        <begin position="211"/>
        <end position="256"/>
    </location>
</feature>
<keyword evidence="3" id="KW-0732">Signal</keyword>
<dbReference type="SUPFAM" id="SSF57850">
    <property type="entry name" value="RING/U-box"/>
    <property type="match status" value="1"/>
</dbReference>
<keyword evidence="6" id="KW-1185">Reference proteome</keyword>
<dbReference type="InterPro" id="IPR045194">
    <property type="entry name" value="MGRN1/RNF157-like"/>
</dbReference>
<evidence type="ECO:0000256" key="3">
    <source>
        <dbReference type="SAM" id="SignalP"/>
    </source>
</evidence>
<organism evidence="5 6">
    <name type="scientific">Discina gigas</name>
    <dbReference type="NCBI Taxonomy" id="1032678"/>
    <lineage>
        <taxon>Eukaryota</taxon>
        <taxon>Fungi</taxon>
        <taxon>Dikarya</taxon>
        <taxon>Ascomycota</taxon>
        <taxon>Pezizomycotina</taxon>
        <taxon>Pezizomycetes</taxon>
        <taxon>Pezizales</taxon>
        <taxon>Discinaceae</taxon>
        <taxon>Discina</taxon>
    </lineage>
</organism>
<dbReference type="InterPro" id="IPR013083">
    <property type="entry name" value="Znf_RING/FYVE/PHD"/>
</dbReference>
<gene>
    <name evidence="5" type="ORF">Q9L58_001965</name>
</gene>
<keyword evidence="1" id="KW-0479">Metal-binding</keyword>
<accession>A0ABR3GTD4</accession>
<feature type="signal peptide" evidence="3">
    <location>
        <begin position="1"/>
        <end position="17"/>
    </location>
</feature>
<proteinExistence type="predicted"/>
<evidence type="ECO:0000313" key="5">
    <source>
        <dbReference type="EMBL" id="KAL0639083.1"/>
    </source>
</evidence>
<dbReference type="SMART" id="SM00184">
    <property type="entry name" value="RING"/>
    <property type="match status" value="1"/>
</dbReference>
<feature type="region of interest" description="Disordered" evidence="2">
    <location>
        <begin position="112"/>
        <end position="131"/>
    </location>
</feature>
<protein>
    <recommendedName>
        <fullName evidence="4">RING-type domain-containing protein</fullName>
    </recommendedName>
</protein>
<dbReference type="Pfam" id="PF13920">
    <property type="entry name" value="zf-C3HC4_3"/>
    <property type="match status" value="1"/>
</dbReference>
<dbReference type="EMBL" id="JBBBZM010000015">
    <property type="protein sequence ID" value="KAL0639083.1"/>
    <property type="molecule type" value="Genomic_DNA"/>
</dbReference>
<evidence type="ECO:0000259" key="4">
    <source>
        <dbReference type="PROSITE" id="PS50089"/>
    </source>
</evidence>
<dbReference type="Proteomes" id="UP001447188">
    <property type="component" value="Unassembled WGS sequence"/>
</dbReference>
<dbReference type="InterPro" id="IPR001841">
    <property type="entry name" value="Znf_RING"/>
</dbReference>
<name>A0ABR3GTD4_9PEZI</name>
<sequence>MYFSLRCLLQLRAVVLGLVSRVELLWRGGEGLMQTVRSDYCEACRDRTPRLAPPNVAPLNRTIHESPGQGSGTRTSPAHRRQPDYRAGESAAQAPTINWQPLTLANLESQMNATTSEWSPQPPDDIPVRSLPSPAAAPIRLTTVAENASILLELFSQSCPDDDDDIDHDQQTMIASAADEIAVIQTRIRRSVARRNGDMSSRGEAEKDADCIICYNESADTVFMPCKHLVVCTTCCGTMGIRINSGVAPVRCPVCRTGIVETVSSRVYVIVLGIADDRLEVDQDISGLIKVMLGDRVQFVVWLVMGEKRVSGLSI</sequence>
<keyword evidence="1" id="KW-0862">Zinc</keyword>
<reference evidence="5 6" key="1">
    <citation type="submission" date="2024-02" db="EMBL/GenBank/DDBJ databases">
        <title>Discinaceae phylogenomics.</title>
        <authorList>
            <person name="Dirks A.C."/>
            <person name="James T.Y."/>
        </authorList>
    </citation>
    <scope>NUCLEOTIDE SEQUENCE [LARGE SCALE GENOMIC DNA]</scope>
    <source>
        <strain evidence="5 6">ACD0624</strain>
    </source>
</reference>